<dbReference type="PROSITE" id="PS51192">
    <property type="entry name" value="HELICASE_ATP_BIND_1"/>
    <property type="match status" value="1"/>
</dbReference>
<dbReference type="Proteomes" id="UP000295431">
    <property type="component" value="Unassembled WGS sequence"/>
</dbReference>
<dbReference type="Pfam" id="PF22679">
    <property type="entry name" value="T1R_D3-like"/>
    <property type="match status" value="1"/>
</dbReference>
<dbReference type="Pfam" id="PF18766">
    <property type="entry name" value="SWI2_SNF2"/>
    <property type="match status" value="1"/>
</dbReference>
<feature type="domain" description="Helicase ATP-binding" evidence="12">
    <location>
        <begin position="319"/>
        <end position="490"/>
    </location>
</feature>
<comment type="similarity">
    <text evidence="2 11">Belongs to the HsdR family.</text>
</comment>
<evidence type="ECO:0000313" key="14">
    <source>
        <dbReference type="Proteomes" id="UP000295431"/>
    </source>
</evidence>
<comment type="catalytic activity">
    <reaction evidence="1 11">
        <text>Endonucleolytic cleavage of DNA to give random double-stranded fragments with terminal 5'-phosphates, ATP is simultaneously hydrolyzed.</text>
        <dbReference type="EC" id="3.1.21.3"/>
    </reaction>
</comment>
<keyword evidence="4" id="KW-0540">Nuclease</keyword>
<dbReference type="InterPro" id="IPR004473">
    <property type="entry name" value="Restrct_endonuc_typeI_HsdR"/>
</dbReference>
<keyword evidence="10 11" id="KW-0238">DNA-binding</keyword>
<comment type="function">
    <text evidence="11">Subunit R is required for both nuclease and ATPase activities, but not for modification.</text>
</comment>
<evidence type="ECO:0000256" key="8">
    <source>
        <dbReference type="ARBA" id="ARBA00022801"/>
    </source>
</evidence>
<dbReference type="Pfam" id="PF11867">
    <property type="entry name" value="T1RH-like_C"/>
    <property type="match status" value="1"/>
</dbReference>
<dbReference type="InterPro" id="IPR027417">
    <property type="entry name" value="P-loop_NTPase"/>
</dbReference>
<dbReference type="Gene3D" id="3.90.1570.50">
    <property type="match status" value="1"/>
</dbReference>
<keyword evidence="8 11" id="KW-0378">Hydrolase</keyword>
<dbReference type="EC" id="3.1.21.3" evidence="11"/>
<keyword evidence="9 11" id="KW-0067">ATP-binding</keyword>
<protein>
    <recommendedName>
        <fullName evidence="11">Type I restriction enzyme endonuclease subunit</fullName>
        <shortName evidence="11">R protein</shortName>
        <ecNumber evidence="11">3.1.21.3</ecNumber>
    </recommendedName>
</protein>
<dbReference type="InterPro" id="IPR040980">
    <property type="entry name" value="SWI2_SNF2"/>
</dbReference>
<reference evidence="13 14" key="1">
    <citation type="submission" date="2019-03" db="EMBL/GenBank/DDBJ databases">
        <title>Draft genome sequences of novel Actinobacteria.</title>
        <authorList>
            <person name="Sahin N."/>
            <person name="Ay H."/>
            <person name="Saygin H."/>
        </authorList>
    </citation>
    <scope>NUCLEOTIDE SEQUENCE [LARGE SCALE GENOMIC DNA]</scope>
    <source>
        <strain evidence="13 14">DSM 45347</strain>
    </source>
</reference>
<dbReference type="InterPro" id="IPR051268">
    <property type="entry name" value="Type-I_R_enzyme_R_subunit"/>
</dbReference>
<evidence type="ECO:0000256" key="11">
    <source>
        <dbReference type="RuleBase" id="RU364115"/>
    </source>
</evidence>
<dbReference type="AlphaFoldDB" id="A0A4R4P107"/>
<keyword evidence="7 13" id="KW-0255">Endonuclease</keyword>
<evidence type="ECO:0000256" key="2">
    <source>
        <dbReference type="ARBA" id="ARBA00008598"/>
    </source>
</evidence>
<proteinExistence type="inferred from homology"/>
<dbReference type="GO" id="GO:0005524">
    <property type="term" value="F:ATP binding"/>
    <property type="evidence" value="ECO:0007669"/>
    <property type="project" value="UniProtKB-KW"/>
</dbReference>
<dbReference type="InterPro" id="IPR021810">
    <property type="entry name" value="T1RH-like_C"/>
</dbReference>
<dbReference type="InterPro" id="IPR007409">
    <property type="entry name" value="Restrct_endonuc_type1_HsdR_N"/>
</dbReference>
<dbReference type="PANTHER" id="PTHR30195:SF15">
    <property type="entry name" value="TYPE I RESTRICTION ENZYME HINDI ENDONUCLEASE SUBUNIT"/>
    <property type="match status" value="1"/>
</dbReference>
<dbReference type="InterPro" id="IPR055180">
    <property type="entry name" value="HsdR_RecA-like_helicase_dom_2"/>
</dbReference>
<dbReference type="GO" id="GO:0003677">
    <property type="term" value="F:DNA binding"/>
    <property type="evidence" value="ECO:0007669"/>
    <property type="project" value="UniProtKB-KW"/>
</dbReference>
<dbReference type="Pfam" id="PF04313">
    <property type="entry name" value="HSDR_N"/>
    <property type="match status" value="1"/>
</dbReference>
<evidence type="ECO:0000256" key="6">
    <source>
        <dbReference type="ARBA" id="ARBA00022747"/>
    </source>
</evidence>
<evidence type="ECO:0000256" key="3">
    <source>
        <dbReference type="ARBA" id="ARBA00011296"/>
    </source>
</evidence>
<dbReference type="EMBL" id="SMJW01000065">
    <property type="protein sequence ID" value="TDC15519.1"/>
    <property type="molecule type" value="Genomic_DNA"/>
</dbReference>
<evidence type="ECO:0000256" key="7">
    <source>
        <dbReference type="ARBA" id="ARBA00022759"/>
    </source>
</evidence>
<dbReference type="SMART" id="SM00487">
    <property type="entry name" value="DEXDc"/>
    <property type="match status" value="1"/>
</dbReference>
<evidence type="ECO:0000256" key="9">
    <source>
        <dbReference type="ARBA" id="ARBA00022840"/>
    </source>
</evidence>
<dbReference type="CDD" id="cd22332">
    <property type="entry name" value="HsdR_N"/>
    <property type="match status" value="1"/>
</dbReference>
<keyword evidence="6 11" id="KW-0680">Restriction system</keyword>
<dbReference type="Gene3D" id="3.40.50.300">
    <property type="entry name" value="P-loop containing nucleotide triphosphate hydrolases"/>
    <property type="match status" value="2"/>
</dbReference>
<comment type="caution">
    <text evidence="13">The sequence shown here is derived from an EMBL/GenBank/DDBJ whole genome shotgun (WGS) entry which is preliminary data.</text>
</comment>
<evidence type="ECO:0000256" key="4">
    <source>
        <dbReference type="ARBA" id="ARBA00022722"/>
    </source>
</evidence>
<evidence type="ECO:0000256" key="1">
    <source>
        <dbReference type="ARBA" id="ARBA00000851"/>
    </source>
</evidence>
<evidence type="ECO:0000256" key="10">
    <source>
        <dbReference type="ARBA" id="ARBA00023125"/>
    </source>
</evidence>
<name>A0A4R4P107_9ACTN</name>
<dbReference type="GO" id="GO:0009307">
    <property type="term" value="P:DNA restriction-modification system"/>
    <property type="evidence" value="ECO:0007669"/>
    <property type="project" value="UniProtKB-KW"/>
</dbReference>
<evidence type="ECO:0000259" key="12">
    <source>
        <dbReference type="PROSITE" id="PS51192"/>
    </source>
</evidence>
<sequence>MVDWEYRLVERPLIEQLKRMGWEHLQGAPPESVMPLNPFDSGRAGFDEVFLEDRLRDAIYRINLDPDGQPWLDDDRIDQAVNELKRIPASGNLIEANQTATKLLLEGTVVDGVVGWEGGKSRAVHYIDWQNPDNNLFTVVNQFRVDVPGNGHPIIPDVVLFVNGIPLVVLEAKKPQTSSLINAVGQLLRYSEQTKGEVRLGNQRLFHTVQLTVVSSGEDAKLGTITARYEHYVPWRDPYPLTREDLGDRFDKPADAVSRQEILANVLFDKARLLDIVHNYVTFMVTDDGKTIKAAPRYQQFRAVDRAVRRLRTGETKKQDGERDRRGGIVWHTQGSGKSLTMTFLVRKLRASDDLKHFKVVVVTDRTQLQGQLSSTMELSNETVDVAKSSARARAILGKHGPGLVFVMIQKQGSGGASGPGMAADTSLGEVNADDSIVVLVDEAHRSHTASLGTNLQVALPNAARIGFTGTPIMTKKGRRKTSMELFGTWIDMYRLKDAEEDGVIVPILYEGLKVRGAVQDGRDLDEVVDEMFEELSPEDREQLQRRYATKAKVSAAERLIAAKAKHMLRHYVQRVLPEGFKAQVVALDRLTTVQYRDALMAARDELVAEVEALPERVLDKPLDELKPRQAYLVGAHHHLDLLKRMEFAPVISEGDTEHEAELAEWTNKAKQDARVNDFLKPFSESNTGFVIVNAMLLTGFDAPIEQVMYLDRRLKEHDLLQAVARVNRTADGKEYGYVVDYQGVAQNLVEALKVYAHQSFDKDDLADVEQALKDVKAETAKLEPRCNRVRLMFRDPDDVESCVEELADTELRDRFNADFALFAKTYNAVLPDPAVKPFEADLKRFTVVKITASRRYRVDDGEFDPAAYGGRIKHLIDEHVTSLGIEQMLPPVALTAPDFTEKVEALPGGSRAKASEMEHAIRHHITVNKAKDPAYYQQLSERLEEILQQLKEDWNQQILALEGLITELREDAPENPHGLSPVESALYGVLAQEVATSDDDPRIHDCVDAVQDVYHRAIEVIHRKDYWHSSKETDREEFRGEICGILYGRHLADEKNVEKLAGQLFEVIKANRERIPRS</sequence>
<evidence type="ECO:0000256" key="5">
    <source>
        <dbReference type="ARBA" id="ARBA00022741"/>
    </source>
</evidence>
<dbReference type="InterPro" id="IPR014001">
    <property type="entry name" value="Helicase_ATP-bd"/>
</dbReference>
<comment type="subunit">
    <text evidence="3 11">The type I restriction/modification system is composed of three polypeptides R, M and S.</text>
</comment>
<dbReference type="CDD" id="cd18800">
    <property type="entry name" value="SF2_C_EcoR124I-like"/>
    <property type="match status" value="1"/>
</dbReference>
<organism evidence="13 14">
    <name type="scientific">Actinomadura bangladeshensis</name>
    <dbReference type="NCBI Taxonomy" id="453573"/>
    <lineage>
        <taxon>Bacteria</taxon>
        <taxon>Bacillati</taxon>
        <taxon>Actinomycetota</taxon>
        <taxon>Actinomycetes</taxon>
        <taxon>Streptosporangiales</taxon>
        <taxon>Thermomonosporaceae</taxon>
        <taxon>Actinomadura</taxon>
    </lineage>
</organism>
<keyword evidence="14" id="KW-1185">Reference proteome</keyword>
<keyword evidence="5 11" id="KW-0547">Nucleotide-binding</keyword>
<dbReference type="PANTHER" id="PTHR30195">
    <property type="entry name" value="TYPE I SITE-SPECIFIC DEOXYRIBONUCLEASE PROTEIN SUBUNIT M AND R"/>
    <property type="match status" value="1"/>
</dbReference>
<evidence type="ECO:0000313" key="13">
    <source>
        <dbReference type="EMBL" id="TDC15519.1"/>
    </source>
</evidence>
<dbReference type="RefSeq" id="WP_131939740.1">
    <property type="nucleotide sequence ID" value="NZ_BAAAMX010000042.1"/>
</dbReference>
<dbReference type="NCBIfam" id="TIGR00348">
    <property type="entry name" value="hsdR"/>
    <property type="match status" value="1"/>
</dbReference>
<dbReference type="OrthoDB" id="9758243at2"/>
<dbReference type="GO" id="GO:0009035">
    <property type="term" value="F:type I site-specific deoxyribonuclease activity"/>
    <property type="evidence" value="ECO:0007669"/>
    <property type="project" value="UniProtKB-EC"/>
</dbReference>
<dbReference type="SUPFAM" id="SSF52540">
    <property type="entry name" value="P-loop containing nucleoside triphosphate hydrolases"/>
    <property type="match status" value="1"/>
</dbReference>
<gene>
    <name evidence="13" type="ORF">E1284_15260</name>
</gene>
<accession>A0A4R4P107</accession>